<dbReference type="Proteomes" id="UP000184211">
    <property type="component" value="Unassembled WGS sequence"/>
</dbReference>
<evidence type="ECO:0000256" key="3">
    <source>
        <dbReference type="ARBA" id="ARBA00022676"/>
    </source>
</evidence>
<evidence type="ECO:0000313" key="10">
    <source>
        <dbReference type="Proteomes" id="UP000184211"/>
    </source>
</evidence>
<dbReference type="GO" id="GO:0009103">
    <property type="term" value="P:lipopolysaccharide biosynthetic process"/>
    <property type="evidence" value="ECO:0007669"/>
    <property type="project" value="UniProtKB-ARBA"/>
</dbReference>
<feature type="transmembrane region" description="Helical" evidence="8">
    <location>
        <begin position="380"/>
        <end position="397"/>
    </location>
</feature>
<dbReference type="OrthoDB" id="7419894at2"/>
<keyword evidence="10" id="KW-1185">Reference proteome</keyword>
<comment type="subcellular location">
    <subcellularLocation>
        <location evidence="1">Cell membrane</location>
        <topology evidence="1">Multi-pass membrane protein</topology>
    </subcellularLocation>
</comment>
<organism evidence="9 10">
    <name type="scientific">Cognatishimia maritima</name>
    <dbReference type="NCBI Taxonomy" id="870908"/>
    <lineage>
        <taxon>Bacteria</taxon>
        <taxon>Pseudomonadati</taxon>
        <taxon>Pseudomonadota</taxon>
        <taxon>Alphaproteobacteria</taxon>
        <taxon>Rhodobacterales</taxon>
        <taxon>Paracoccaceae</taxon>
        <taxon>Cognatishimia</taxon>
    </lineage>
</organism>
<evidence type="ECO:0000256" key="1">
    <source>
        <dbReference type="ARBA" id="ARBA00004651"/>
    </source>
</evidence>
<feature type="transmembrane region" description="Helical" evidence="8">
    <location>
        <begin position="466"/>
        <end position="486"/>
    </location>
</feature>
<keyword evidence="4" id="KW-0808">Transferase</keyword>
<dbReference type="EMBL" id="FQWM01000011">
    <property type="protein sequence ID" value="SHH85399.1"/>
    <property type="molecule type" value="Genomic_DNA"/>
</dbReference>
<feature type="transmembrane region" description="Helical" evidence="8">
    <location>
        <begin position="263"/>
        <end position="281"/>
    </location>
</feature>
<keyword evidence="6 8" id="KW-1133">Transmembrane helix</keyword>
<feature type="transmembrane region" description="Helical" evidence="8">
    <location>
        <begin position="101"/>
        <end position="121"/>
    </location>
</feature>
<accession>A0A1M5WCV1</accession>
<feature type="transmembrane region" description="Helical" evidence="8">
    <location>
        <begin position="354"/>
        <end position="373"/>
    </location>
</feature>
<dbReference type="AlphaFoldDB" id="A0A1M5WCV1"/>
<dbReference type="PANTHER" id="PTHR33908">
    <property type="entry name" value="MANNOSYLTRANSFERASE YKCB-RELATED"/>
    <property type="match status" value="1"/>
</dbReference>
<keyword evidence="2" id="KW-1003">Cell membrane</keyword>
<evidence type="ECO:0000256" key="8">
    <source>
        <dbReference type="SAM" id="Phobius"/>
    </source>
</evidence>
<feature type="transmembrane region" description="Helical" evidence="8">
    <location>
        <begin position="409"/>
        <end position="428"/>
    </location>
</feature>
<dbReference type="GO" id="GO:0016763">
    <property type="term" value="F:pentosyltransferase activity"/>
    <property type="evidence" value="ECO:0007669"/>
    <property type="project" value="TreeGrafter"/>
</dbReference>
<dbReference type="GO" id="GO:0010041">
    <property type="term" value="P:response to iron(III) ion"/>
    <property type="evidence" value="ECO:0007669"/>
    <property type="project" value="TreeGrafter"/>
</dbReference>
<sequence>MTTAFGRLGAALILAFSAILVLAGALSSEGLYLIDELIYAIGVEAFRTSQSFEVQNGFKAFGSEDLRIWLLAKGPNGFTPQYPPGTAIAGAGLTWLFGSKALIALNVCAGVGTLWVTHAVARRLFQSADIANLSVILLTICTFWAEYVFAHWPHAVTVFLVNLAFLLFLNVIDRKEYVFGSAFLSGIAIGVCMFFRLDGLLLLPVITIVTILYARIPIVTLSAGAAGFLPVAALLALINKTKFDTWNPLSYGTSSGGSSDVTAYLPLLSVGIIIAGCLVLLRLYRGTRKIDPRIVVGVLGLGVLLSSVSVPAMNKLVTGINAILIDATTISDWREGVRPQANGTLIFWGVPKKALAQSLPWLGCLALLLGMKWGGRQRSVSIILIFFVVWALPFIMRNWHGGLSPNMRYLLPTLPVLGILAAWIIQTLEQKCFFRKPRLMLGLSAFLTACILLLLFPGQIALLHQIATVYLFVIIAVLLALAGFFLNSVTAAVSLFVMGIGLGASSFLAIDDIQATQNRREVTAQRSNDADMITGPVVIYGSPESFASAFSDPQKLVALPHVVTGKIDTEFVYAACQAGYRVLVASWMVENISQSNSDLRLLEMRTPAPDTLSHQIDCLQ</sequence>
<gene>
    <name evidence="9" type="ORF">SAMN04488044_0081</name>
</gene>
<feature type="transmembrane region" description="Helical" evidence="8">
    <location>
        <begin position="493"/>
        <end position="510"/>
    </location>
</feature>
<protein>
    <submittedName>
        <fullName evidence="9">Membrane protein YfhO</fullName>
    </submittedName>
</protein>
<dbReference type="PANTHER" id="PTHR33908:SF3">
    <property type="entry name" value="UNDECAPRENYL PHOSPHATE-ALPHA-4-AMINO-4-DEOXY-L-ARABINOSE ARABINOSYL TRANSFERASE"/>
    <property type="match status" value="1"/>
</dbReference>
<feature type="transmembrane region" description="Helical" evidence="8">
    <location>
        <begin position="225"/>
        <end position="243"/>
    </location>
</feature>
<evidence type="ECO:0000256" key="6">
    <source>
        <dbReference type="ARBA" id="ARBA00022989"/>
    </source>
</evidence>
<feature type="transmembrane region" description="Helical" evidence="8">
    <location>
        <begin position="293"/>
        <end position="313"/>
    </location>
</feature>
<keyword evidence="5 8" id="KW-0812">Transmembrane</keyword>
<proteinExistence type="predicted"/>
<keyword evidence="3" id="KW-0328">Glycosyltransferase</keyword>
<dbReference type="STRING" id="870908.SAMN04488044_0081"/>
<evidence type="ECO:0000256" key="4">
    <source>
        <dbReference type="ARBA" id="ARBA00022679"/>
    </source>
</evidence>
<dbReference type="GO" id="GO:0005886">
    <property type="term" value="C:plasma membrane"/>
    <property type="evidence" value="ECO:0007669"/>
    <property type="project" value="UniProtKB-SubCell"/>
</dbReference>
<dbReference type="InterPro" id="IPR050297">
    <property type="entry name" value="LipidA_mod_glycosyltrf_83"/>
</dbReference>
<dbReference type="RefSeq" id="WP_072794270.1">
    <property type="nucleotide sequence ID" value="NZ_FQWM01000011.1"/>
</dbReference>
<evidence type="ECO:0000256" key="2">
    <source>
        <dbReference type="ARBA" id="ARBA00022475"/>
    </source>
</evidence>
<keyword evidence="7 8" id="KW-0472">Membrane</keyword>
<feature type="transmembrane region" description="Helical" evidence="8">
    <location>
        <begin position="440"/>
        <end position="460"/>
    </location>
</feature>
<evidence type="ECO:0000256" key="5">
    <source>
        <dbReference type="ARBA" id="ARBA00022692"/>
    </source>
</evidence>
<name>A0A1M5WCV1_9RHOB</name>
<evidence type="ECO:0000313" key="9">
    <source>
        <dbReference type="EMBL" id="SHH85399.1"/>
    </source>
</evidence>
<feature type="transmembrane region" description="Helical" evidence="8">
    <location>
        <begin position="151"/>
        <end position="170"/>
    </location>
</feature>
<evidence type="ECO:0000256" key="7">
    <source>
        <dbReference type="ARBA" id="ARBA00023136"/>
    </source>
</evidence>
<reference evidence="10" key="1">
    <citation type="submission" date="2016-11" db="EMBL/GenBank/DDBJ databases">
        <authorList>
            <person name="Varghese N."/>
            <person name="Submissions S."/>
        </authorList>
    </citation>
    <scope>NUCLEOTIDE SEQUENCE [LARGE SCALE GENOMIC DNA]</scope>
    <source>
        <strain evidence="10">DSM 28223</strain>
    </source>
</reference>